<feature type="region of interest" description="Disordered" evidence="1">
    <location>
        <begin position="40"/>
        <end position="60"/>
    </location>
</feature>
<sequence length="60" mass="6784">MATPRTDTWMKLSFLRIIYFVLVIAVFQKYGRGGLNIVPAPKDKNKVGSRPPPPLPFRSP</sequence>
<protein>
    <submittedName>
        <fullName evidence="3">Uncharacterized protein</fullName>
    </submittedName>
</protein>
<feature type="compositionally biased region" description="Pro residues" evidence="1">
    <location>
        <begin position="50"/>
        <end position="60"/>
    </location>
</feature>
<dbReference type="EMBL" id="OD567714">
    <property type="protein sequence ID" value="CAD7446060.1"/>
    <property type="molecule type" value="Genomic_DNA"/>
</dbReference>
<evidence type="ECO:0000256" key="1">
    <source>
        <dbReference type="SAM" id="MobiDB-lite"/>
    </source>
</evidence>
<reference evidence="3" key="1">
    <citation type="submission" date="2020-11" db="EMBL/GenBank/DDBJ databases">
        <authorList>
            <person name="Tran Van P."/>
        </authorList>
    </citation>
    <scope>NUCLEOTIDE SEQUENCE</scope>
</reference>
<proteinExistence type="predicted"/>
<accession>A0A7R9F3G9</accession>
<organism evidence="3">
    <name type="scientific">Timema bartmani</name>
    <dbReference type="NCBI Taxonomy" id="61472"/>
    <lineage>
        <taxon>Eukaryota</taxon>
        <taxon>Metazoa</taxon>
        <taxon>Ecdysozoa</taxon>
        <taxon>Arthropoda</taxon>
        <taxon>Hexapoda</taxon>
        <taxon>Insecta</taxon>
        <taxon>Pterygota</taxon>
        <taxon>Neoptera</taxon>
        <taxon>Polyneoptera</taxon>
        <taxon>Phasmatodea</taxon>
        <taxon>Timematodea</taxon>
        <taxon>Timematoidea</taxon>
        <taxon>Timematidae</taxon>
        <taxon>Timema</taxon>
    </lineage>
</organism>
<evidence type="ECO:0000313" key="3">
    <source>
        <dbReference type="EMBL" id="CAD7446060.1"/>
    </source>
</evidence>
<name>A0A7R9F3G9_9NEOP</name>
<evidence type="ECO:0000256" key="2">
    <source>
        <dbReference type="SAM" id="Phobius"/>
    </source>
</evidence>
<dbReference type="AlphaFoldDB" id="A0A7R9F3G9"/>
<keyword evidence="2" id="KW-0472">Membrane</keyword>
<keyword evidence="2" id="KW-1133">Transmembrane helix</keyword>
<feature type="transmembrane region" description="Helical" evidence="2">
    <location>
        <begin position="12"/>
        <end position="31"/>
    </location>
</feature>
<keyword evidence="2" id="KW-0812">Transmembrane</keyword>
<gene>
    <name evidence="3" type="ORF">TBIB3V08_LOCUS8400</name>
</gene>